<sequence>MSSGPIKPSGSCIDHDGKEHRVCEAWFCGNIGLVCHSCKCDDGNISYTEQSCALLTKEPGEWDRFNPYFLG</sequence>
<reference evidence="1" key="1">
    <citation type="journal article" date="2019" name="bioRxiv">
        <title>The Genome of the Zebra Mussel, Dreissena polymorpha: A Resource for Invasive Species Research.</title>
        <authorList>
            <person name="McCartney M.A."/>
            <person name="Auch B."/>
            <person name="Kono T."/>
            <person name="Mallez S."/>
            <person name="Zhang Y."/>
            <person name="Obille A."/>
            <person name="Becker A."/>
            <person name="Abrahante J.E."/>
            <person name="Garbe J."/>
            <person name="Badalamenti J.P."/>
            <person name="Herman A."/>
            <person name="Mangelson H."/>
            <person name="Liachko I."/>
            <person name="Sullivan S."/>
            <person name="Sone E.D."/>
            <person name="Koren S."/>
            <person name="Silverstein K.A.T."/>
            <person name="Beckman K.B."/>
            <person name="Gohl D.M."/>
        </authorList>
    </citation>
    <scope>NUCLEOTIDE SEQUENCE</scope>
    <source>
        <strain evidence="1">Duluth1</strain>
        <tissue evidence="1">Whole animal</tissue>
    </source>
</reference>
<accession>A0A9D4N922</accession>
<organism evidence="1 2">
    <name type="scientific">Dreissena polymorpha</name>
    <name type="common">Zebra mussel</name>
    <name type="synonym">Mytilus polymorpha</name>
    <dbReference type="NCBI Taxonomy" id="45954"/>
    <lineage>
        <taxon>Eukaryota</taxon>
        <taxon>Metazoa</taxon>
        <taxon>Spiralia</taxon>
        <taxon>Lophotrochozoa</taxon>
        <taxon>Mollusca</taxon>
        <taxon>Bivalvia</taxon>
        <taxon>Autobranchia</taxon>
        <taxon>Heteroconchia</taxon>
        <taxon>Euheterodonta</taxon>
        <taxon>Imparidentia</taxon>
        <taxon>Neoheterodontei</taxon>
        <taxon>Myida</taxon>
        <taxon>Dreissenoidea</taxon>
        <taxon>Dreissenidae</taxon>
        <taxon>Dreissena</taxon>
    </lineage>
</organism>
<dbReference type="EMBL" id="JAIWYP010000001">
    <property type="protein sequence ID" value="KAH3890301.1"/>
    <property type="molecule type" value="Genomic_DNA"/>
</dbReference>
<keyword evidence="2" id="KW-1185">Reference proteome</keyword>
<comment type="caution">
    <text evidence="1">The sequence shown here is derived from an EMBL/GenBank/DDBJ whole genome shotgun (WGS) entry which is preliminary data.</text>
</comment>
<reference evidence="1" key="2">
    <citation type="submission" date="2020-11" db="EMBL/GenBank/DDBJ databases">
        <authorList>
            <person name="McCartney M.A."/>
            <person name="Auch B."/>
            <person name="Kono T."/>
            <person name="Mallez S."/>
            <person name="Becker A."/>
            <person name="Gohl D.M."/>
            <person name="Silverstein K.A.T."/>
            <person name="Koren S."/>
            <person name="Bechman K.B."/>
            <person name="Herman A."/>
            <person name="Abrahante J.E."/>
            <person name="Garbe J."/>
        </authorList>
    </citation>
    <scope>NUCLEOTIDE SEQUENCE</scope>
    <source>
        <strain evidence="1">Duluth1</strain>
        <tissue evidence="1">Whole animal</tissue>
    </source>
</reference>
<evidence type="ECO:0000313" key="1">
    <source>
        <dbReference type="EMBL" id="KAH3890301.1"/>
    </source>
</evidence>
<protein>
    <submittedName>
        <fullName evidence="1">Uncharacterized protein</fullName>
    </submittedName>
</protein>
<dbReference type="AlphaFoldDB" id="A0A9D4N922"/>
<proteinExistence type="predicted"/>
<name>A0A9D4N922_DREPO</name>
<evidence type="ECO:0000313" key="2">
    <source>
        <dbReference type="Proteomes" id="UP000828390"/>
    </source>
</evidence>
<dbReference type="Proteomes" id="UP000828390">
    <property type="component" value="Unassembled WGS sequence"/>
</dbReference>
<gene>
    <name evidence="1" type="ORF">DPMN_014377</name>
</gene>